<evidence type="ECO:0000256" key="7">
    <source>
        <dbReference type="ARBA" id="ARBA00022645"/>
    </source>
</evidence>
<keyword evidence="16" id="KW-0865">Zymogen</keyword>
<evidence type="ECO:0000256" key="20">
    <source>
        <dbReference type="ARBA" id="ARBA00033328"/>
    </source>
</evidence>
<proteinExistence type="predicted"/>
<dbReference type="GO" id="GO:0006508">
    <property type="term" value="P:proteolysis"/>
    <property type="evidence" value="ECO:0007669"/>
    <property type="project" value="UniProtKB-KW"/>
</dbReference>
<dbReference type="SUPFAM" id="SSF52025">
    <property type="entry name" value="PA domain"/>
    <property type="match status" value="1"/>
</dbReference>
<evidence type="ECO:0000256" key="1">
    <source>
        <dbReference type="ARBA" id="ARBA00004240"/>
    </source>
</evidence>
<evidence type="ECO:0000256" key="18">
    <source>
        <dbReference type="ARBA" id="ARBA00023228"/>
    </source>
</evidence>
<evidence type="ECO:0000256" key="13">
    <source>
        <dbReference type="ARBA" id="ARBA00022833"/>
    </source>
</evidence>
<dbReference type="RefSeq" id="WP_250583460.1">
    <property type="nucleotide sequence ID" value="NZ_JAKRVX010000002.1"/>
</dbReference>
<keyword evidence="14" id="KW-0333">Golgi apparatus</keyword>
<sequence length="451" mass="48504">MSFTGTDRSDALSAAIGRTWTDDVPWEFITDLTAIGNRMGGSPGEHEAAAVIADAFTTAGLHNVTQNPFQMHEWRRGSSTLQLAGPTDRTFDTIALPYSPADTVTAEFVDAGYGTPAEIDDLDVTDKIVVASTTTPEGGRFIHRMEKFSYAIESGAVGFVFVNHIPGQLPPTGSLTFGHEADAVAVGVSLETGDWLSEYAVNTPGEHAEMGLTVQAETTAGESRNVVGTVGADTDEELLLLAHYDGHDIAEGALDNGCGIATVLTAARILAAIEDELTKRVRVVAVGCEEIGLLGSEQLAEHVSHDSIHGVLNVDGAGRFRDLVAMTHTSTETEEVAQAVSTQTRHPITIVSEPHPFSDQWPFVRDGIPALQLHSESNDRGRGWGHTTADTRDKVDDRDIREHGILTALLAIELTDTELPRLDRDVVADAFREAEFETGMKAANLWPDAWE</sequence>
<keyword evidence="7" id="KW-0121">Carboxypeptidase</keyword>
<evidence type="ECO:0000259" key="22">
    <source>
        <dbReference type="Pfam" id="PF04389"/>
    </source>
</evidence>
<dbReference type="Pfam" id="PF04389">
    <property type="entry name" value="Peptidase_M28"/>
    <property type="match status" value="1"/>
</dbReference>
<dbReference type="EMBL" id="JAKRVX010000002">
    <property type="protein sequence ID" value="MCL9816541.1"/>
    <property type="molecule type" value="Genomic_DNA"/>
</dbReference>
<dbReference type="Gene3D" id="3.40.630.10">
    <property type="entry name" value="Zn peptidases"/>
    <property type="match status" value="1"/>
</dbReference>
<evidence type="ECO:0000256" key="16">
    <source>
        <dbReference type="ARBA" id="ARBA00023145"/>
    </source>
</evidence>
<evidence type="ECO:0000256" key="17">
    <source>
        <dbReference type="ARBA" id="ARBA00023180"/>
    </source>
</evidence>
<dbReference type="CDD" id="cd04819">
    <property type="entry name" value="PA_2"/>
    <property type="match status" value="1"/>
</dbReference>
<dbReference type="SUPFAM" id="SSF53187">
    <property type="entry name" value="Zn-dependent exopeptidases"/>
    <property type="match status" value="1"/>
</dbReference>
<dbReference type="Pfam" id="PF02225">
    <property type="entry name" value="PA"/>
    <property type="match status" value="1"/>
</dbReference>
<comment type="caution">
    <text evidence="23">The sequence shown here is derived from an EMBL/GenBank/DDBJ whole genome shotgun (WGS) entry which is preliminary data.</text>
</comment>
<evidence type="ECO:0000256" key="6">
    <source>
        <dbReference type="ARBA" id="ARBA00022525"/>
    </source>
</evidence>
<dbReference type="GO" id="GO:0005764">
    <property type="term" value="C:lysosome"/>
    <property type="evidence" value="ECO:0007669"/>
    <property type="project" value="UniProtKB-SubCell"/>
</dbReference>
<dbReference type="AlphaFoldDB" id="A0AAE3FWJ5"/>
<evidence type="ECO:0000256" key="19">
    <source>
        <dbReference type="ARBA" id="ARBA00025833"/>
    </source>
</evidence>
<name>A0AAE3FWJ5_9EURY</name>
<evidence type="ECO:0000256" key="8">
    <source>
        <dbReference type="ARBA" id="ARBA00022670"/>
    </source>
</evidence>
<keyword evidence="18" id="KW-0458">Lysosome</keyword>
<comment type="subcellular location">
    <subcellularLocation>
        <location evidence="1">Endoplasmic reticulum</location>
    </subcellularLocation>
    <subcellularLocation>
        <location evidence="3">Golgi apparatus</location>
    </subcellularLocation>
    <subcellularLocation>
        <location evidence="2">Lysosome</location>
    </subcellularLocation>
    <subcellularLocation>
        <location evidence="4">Secreted</location>
    </subcellularLocation>
</comment>
<dbReference type="GO" id="GO:0070573">
    <property type="term" value="F:metallodipeptidase activity"/>
    <property type="evidence" value="ECO:0007669"/>
    <property type="project" value="InterPro"/>
</dbReference>
<evidence type="ECO:0000256" key="3">
    <source>
        <dbReference type="ARBA" id="ARBA00004555"/>
    </source>
</evidence>
<keyword evidence="8" id="KW-0645">Protease</keyword>
<dbReference type="InterPro" id="IPR039866">
    <property type="entry name" value="CPQ"/>
</dbReference>
<accession>A0AAE3FWJ5</accession>
<organism evidence="23 24">
    <name type="scientific">Natronocalculus amylovorans</name>
    <dbReference type="NCBI Taxonomy" id="2917812"/>
    <lineage>
        <taxon>Archaea</taxon>
        <taxon>Methanobacteriati</taxon>
        <taxon>Methanobacteriota</taxon>
        <taxon>Stenosarchaea group</taxon>
        <taxon>Halobacteria</taxon>
        <taxon>Halobacteriales</taxon>
        <taxon>Haloferacaceae</taxon>
        <taxon>Natronocalculus</taxon>
    </lineage>
</organism>
<keyword evidence="10" id="KW-0732">Signal</keyword>
<evidence type="ECO:0000256" key="14">
    <source>
        <dbReference type="ARBA" id="ARBA00023034"/>
    </source>
</evidence>
<evidence type="ECO:0000313" key="24">
    <source>
        <dbReference type="Proteomes" id="UP001203207"/>
    </source>
</evidence>
<evidence type="ECO:0000256" key="2">
    <source>
        <dbReference type="ARBA" id="ARBA00004371"/>
    </source>
</evidence>
<dbReference type="Proteomes" id="UP001203207">
    <property type="component" value="Unassembled WGS sequence"/>
</dbReference>
<feature type="domain" description="PA" evidence="21">
    <location>
        <begin position="104"/>
        <end position="196"/>
    </location>
</feature>
<keyword evidence="9" id="KW-0479">Metal-binding</keyword>
<evidence type="ECO:0000259" key="21">
    <source>
        <dbReference type="Pfam" id="PF02225"/>
    </source>
</evidence>
<evidence type="ECO:0000256" key="4">
    <source>
        <dbReference type="ARBA" id="ARBA00004613"/>
    </source>
</evidence>
<protein>
    <recommendedName>
        <fullName evidence="5">Carboxypeptidase Q</fullName>
    </recommendedName>
    <alternativeName>
        <fullName evidence="20">Plasma glutamate carboxypeptidase</fullName>
    </alternativeName>
</protein>
<feature type="domain" description="Peptidase M28" evidence="22">
    <location>
        <begin position="225"/>
        <end position="407"/>
    </location>
</feature>
<evidence type="ECO:0000256" key="12">
    <source>
        <dbReference type="ARBA" id="ARBA00022824"/>
    </source>
</evidence>
<dbReference type="GO" id="GO:0046872">
    <property type="term" value="F:metal ion binding"/>
    <property type="evidence" value="ECO:0007669"/>
    <property type="project" value="UniProtKB-KW"/>
</dbReference>
<evidence type="ECO:0000256" key="15">
    <source>
        <dbReference type="ARBA" id="ARBA00023049"/>
    </source>
</evidence>
<dbReference type="InterPro" id="IPR007484">
    <property type="entry name" value="Peptidase_M28"/>
</dbReference>
<keyword evidence="13" id="KW-0862">Zinc</keyword>
<keyword evidence="12" id="KW-0256">Endoplasmic reticulum</keyword>
<dbReference type="InterPro" id="IPR003137">
    <property type="entry name" value="PA_domain"/>
</dbReference>
<dbReference type="GO" id="GO:0004180">
    <property type="term" value="F:carboxypeptidase activity"/>
    <property type="evidence" value="ECO:0007669"/>
    <property type="project" value="UniProtKB-KW"/>
</dbReference>
<dbReference type="PANTHER" id="PTHR12053">
    <property type="entry name" value="PROTEASE FAMILY M28 PLASMA GLUTAMATE CARBOXYPEPTIDASE-RELATED"/>
    <property type="match status" value="1"/>
</dbReference>
<keyword evidence="11" id="KW-0378">Hydrolase</keyword>
<dbReference type="InterPro" id="IPR046450">
    <property type="entry name" value="PA_dom_sf"/>
</dbReference>
<gene>
    <name evidence="23" type="ORF">AArcSt2_06235</name>
</gene>
<keyword evidence="15" id="KW-0482">Metalloprotease</keyword>
<dbReference type="Gene3D" id="3.50.30.30">
    <property type="match status" value="1"/>
</dbReference>
<evidence type="ECO:0000256" key="9">
    <source>
        <dbReference type="ARBA" id="ARBA00022723"/>
    </source>
</evidence>
<dbReference type="GO" id="GO:0005576">
    <property type="term" value="C:extracellular region"/>
    <property type="evidence" value="ECO:0007669"/>
    <property type="project" value="UniProtKB-SubCell"/>
</dbReference>
<reference evidence="23" key="1">
    <citation type="journal article" date="2022" name="Syst. Appl. Microbiol.">
        <title>Natronocalculus amylovorans gen. nov., sp. nov., and Natranaeroarchaeum aerophilus sp. nov., dominant culturable amylolytic natronoarchaea from hypersaline soda lakes in southwestern Siberia.</title>
        <authorList>
            <person name="Sorokin D.Y."/>
            <person name="Elcheninov A.G."/>
            <person name="Khizhniak T.V."/>
            <person name="Koenen M."/>
            <person name="Bale N.J."/>
            <person name="Damste J.S.S."/>
            <person name="Kublanov I.V."/>
        </authorList>
    </citation>
    <scope>NUCLEOTIDE SEQUENCE</scope>
    <source>
        <strain evidence="23">AArc-St2</strain>
    </source>
</reference>
<reference evidence="23" key="2">
    <citation type="submission" date="2022-02" db="EMBL/GenBank/DDBJ databases">
        <authorList>
            <person name="Elcheninov A.G."/>
            <person name="Sorokin D.Y."/>
            <person name="Kublanov I.V."/>
        </authorList>
    </citation>
    <scope>NUCLEOTIDE SEQUENCE</scope>
    <source>
        <strain evidence="23">AArc-St2</strain>
    </source>
</reference>
<evidence type="ECO:0000256" key="10">
    <source>
        <dbReference type="ARBA" id="ARBA00022729"/>
    </source>
</evidence>
<keyword evidence="24" id="KW-1185">Reference proteome</keyword>
<evidence type="ECO:0000313" key="23">
    <source>
        <dbReference type="EMBL" id="MCL9816541.1"/>
    </source>
</evidence>
<evidence type="ECO:0000256" key="11">
    <source>
        <dbReference type="ARBA" id="ARBA00022801"/>
    </source>
</evidence>
<keyword evidence="17" id="KW-0325">Glycoprotein</keyword>
<dbReference type="PANTHER" id="PTHR12053:SF3">
    <property type="entry name" value="CARBOXYPEPTIDASE Q"/>
    <property type="match status" value="1"/>
</dbReference>
<keyword evidence="6" id="KW-0964">Secreted</keyword>
<comment type="subunit">
    <text evidence="19">Homodimer. The monomeric form is inactive while the homodimer is active.</text>
</comment>
<evidence type="ECO:0000256" key="5">
    <source>
        <dbReference type="ARBA" id="ARBA00014116"/>
    </source>
</evidence>